<keyword evidence="2" id="KW-1185">Reference proteome</keyword>
<dbReference type="EMBL" id="DUZY01000003">
    <property type="protein sequence ID" value="DAD33029.1"/>
    <property type="molecule type" value="Genomic_DNA"/>
</dbReference>
<dbReference type="AlphaFoldDB" id="A0A822YNX2"/>
<dbReference type="Proteomes" id="UP000607653">
    <property type="component" value="Unassembled WGS sequence"/>
</dbReference>
<protein>
    <submittedName>
        <fullName evidence="1">Uncharacterized protein</fullName>
    </submittedName>
</protein>
<comment type="caution">
    <text evidence="1">The sequence shown here is derived from an EMBL/GenBank/DDBJ whole genome shotgun (WGS) entry which is preliminary data.</text>
</comment>
<gene>
    <name evidence="1" type="ORF">HUJ06_011880</name>
</gene>
<proteinExistence type="predicted"/>
<sequence length="64" mass="7202">MQWRGEVGSLQSNKPNRDFSLLRLLYNRTNRTGISLSSSPSLQSNKTKPTLLGSIFLSPLIRLL</sequence>
<name>A0A822YNX2_NELNU</name>
<evidence type="ECO:0000313" key="1">
    <source>
        <dbReference type="EMBL" id="DAD33029.1"/>
    </source>
</evidence>
<accession>A0A822YNX2</accession>
<evidence type="ECO:0000313" key="2">
    <source>
        <dbReference type="Proteomes" id="UP000607653"/>
    </source>
</evidence>
<organism evidence="1 2">
    <name type="scientific">Nelumbo nucifera</name>
    <name type="common">Sacred lotus</name>
    <dbReference type="NCBI Taxonomy" id="4432"/>
    <lineage>
        <taxon>Eukaryota</taxon>
        <taxon>Viridiplantae</taxon>
        <taxon>Streptophyta</taxon>
        <taxon>Embryophyta</taxon>
        <taxon>Tracheophyta</taxon>
        <taxon>Spermatophyta</taxon>
        <taxon>Magnoliopsida</taxon>
        <taxon>Proteales</taxon>
        <taxon>Nelumbonaceae</taxon>
        <taxon>Nelumbo</taxon>
    </lineage>
</organism>
<reference evidence="1 2" key="1">
    <citation type="journal article" date="2020" name="Mol. Biol. Evol.">
        <title>Distinct Expression and Methylation Patterns for Genes with Different Fates following a Single Whole-Genome Duplication in Flowering Plants.</title>
        <authorList>
            <person name="Shi T."/>
            <person name="Rahmani R.S."/>
            <person name="Gugger P.F."/>
            <person name="Wang M."/>
            <person name="Li H."/>
            <person name="Zhang Y."/>
            <person name="Li Z."/>
            <person name="Wang Q."/>
            <person name="Van de Peer Y."/>
            <person name="Marchal K."/>
            <person name="Chen J."/>
        </authorList>
    </citation>
    <scope>NUCLEOTIDE SEQUENCE [LARGE SCALE GENOMIC DNA]</scope>
    <source>
        <tissue evidence="1">Leaf</tissue>
    </source>
</reference>